<comment type="similarity">
    <text evidence="1 5">Belongs to the glycosyl hydrolase 27 family.</text>
</comment>
<keyword evidence="2 6" id="KW-0732">Signal</keyword>
<sequence>MRRSSFLRFLGTPLLVGNLLLVTATAMAAPPSQDFHQWAATPPMGWNSWDAFGTTVTEAQIKQQTDFMADKLKAHGWQYITVDIQWYQPTAQGHGYEEGAALTMDDFSRLVPAPEKFPSAAGGQGFKPLADYVHSKGLKFGVHMMRGIPRQAVKQNTPLLGTHLRAADIADINSICSWNPDMYGVDMSKPGAQGYYDSLMQQLADWGVDFVKVDDLSRPYQEHQAEIEAIRKAIDKTGRPIVLSTSPGETPLSAGAHVNQHANMWRISDDFWDHWELLLDQFKRLHDWTPYRTAGAWPDADMLPLGIVEFDRPTRFTRDEQITLMTLWSIARSPLIHGGDLTRTDPFTLSLLTNDEVLAVNQHSAHNRQLFRTDDGLIAWVADAADGKGKYLAVFDTRDASAAAAGNRPVPVEMSALGLQGQVQVRDLWSRTPLKPVHGTFNPEVAPHGARLFLLTPTDSSASKP</sequence>
<dbReference type="InterPro" id="IPR013785">
    <property type="entry name" value="Aldolase_TIM"/>
</dbReference>
<dbReference type="SUPFAM" id="SSF51445">
    <property type="entry name" value="(Trans)glycosidases"/>
    <property type="match status" value="1"/>
</dbReference>
<dbReference type="Proteomes" id="UP000219374">
    <property type="component" value="Unassembled WGS sequence"/>
</dbReference>
<feature type="domain" description="Alpha galactosidase C-terminal" evidence="7">
    <location>
        <begin position="375"/>
        <end position="455"/>
    </location>
</feature>
<feature type="signal peptide" evidence="6">
    <location>
        <begin position="1"/>
        <end position="28"/>
    </location>
</feature>
<name>A0A286DF76_9GAMM</name>
<comment type="catalytic activity">
    <reaction evidence="5">
        <text>Hydrolysis of terminal, non-reducing alpha-D-galactose residues in alpha-D-galactosides, including galactose oligosaccharides, galactomannans and galactolipids.</text>
        <dbReference type="EC" id="3.2.1.22"/>
    </reaction>
</comment>
<dbReference type="EMBL" id="OCND01000012">
    <property type="protein sequence ID" value="SOD57239.1"/>
    <property type="molecule type" value="Genomic_DNA"/>
</dbReference>
<gene>
    <name evidence="8" type="ORF">SAMN06296416_11290</name>
</gene>
<keyword evidence="4 5" id="KW-0326">Glycosidase</keyword>
<dbReference type="SUPFAM" id="SSF51011">
    <property type="entry name" value="Glycosyl hydrolase domain"/>
    <property type="match status" value="1"/>
</dbReference>
<proteinExistence type="inferred from homology"/>
<accession>A0A286DF76</accession>
<dbReference type="PRINTS" id="PR00740">
    <property type="entry name" value="GLHYDRLASE27"/>
</dbReference>
<protein>
    <recommendedName>
        <fullName evidence="5">Alpha-galactosidase</fullName>
        <ecNumber evidence="5">3.2.1.22</ecNumber>
    </recommendedName>
    <alternativeName>
        <fullName evidence="5">Melibiase</fullName>
    </alternativeName>
</protein>
<keyword evidence="5" id="KW-1015">Disulfide bond</keyword>
<dbReference type="CDD" id="cd14792">
    <property type="entry name" value="GH27"/>
    <property type="match status" value="1"/>
</dbReference>
<evidence type="ECO:0000256" key="6">
    <source>
        <dbReference type="SAM" id="SignalP"/>
    </source>
</evidence>
<dbReference type="InterPro" id="IPR017853">
    <property type="entry name" value="GH"/>
</dbReference>
<evidence type="ECO:0000256" key="4">
    <source>
        <dbReference type="ARBA" id="ARBA00023295"/>
    </source>
</evidence>
<evidence type="ECO:0000313" key="8">
    <source>
        <dbReference type="EMBL" id="SOD57239.1"/>
    </source>
</evidence>
<organism evidence="8 9">
    <name type="scientific">Pseudoxanthomonas wuyuanensis</name>
    <dbReference type="NCBI Taxonomy" id="1073196"/>
    <lineage>
        <taxon>Bacteria</taxon>
        <taxon>Pseudomonadati</taxon>
        <taxon>Pseudomonadota</taxon>
        <taxon>Gammaproteobacteria</taxon>
        <taxon>Lysobacterales</taxon>
        <taxon>Lysobacteraceae</taxon>
        <taxon>Pseudoxanthomonas</taxon>
    </lineage>
</organism>
<dbReference type="PANTHER" id="PTHR11452">
    <property type="entry name" value="ALPHA-GALACTOSIDASE/ALPHA-N-ACETYLGALACTOSAMINIDASE"/>
    <property type="match status" value="1"/>
</dbReference>
<evidence type="ECO:0000313" key="9">
    <source>
        <dbReference type="Proteomes" id="UP000219374"/>
    </source>
</evidence>
<dbReference type="InterPro" id="IPR013780">
    <property type="entry name" value="Glyco_hydro_b"/>
</dbReference>
<evidence type="ECO:0000256" key="3">
    <source>
        <dbReference type="ARBA" id="ARBA00022801"/>
    </source>
</evidence>
<reference evidence="8 9" key="1">
    <citation type="submission" date="2017-09" db="EMBL/GenBank/DDBJ databases">
        <authorList>
            <person name="Ehlers B."/>
            <person name="Leendertz F.H."/>
        </authorList>
    </citation>
    <scope>NUCLEOTIDE SEQUENCE [LARGE SCALE GENOMIC DNA]</scope>
    <source>
        <strain evidence="8 9">CGMCC 1.10978</strain>
    </source>
</reference>
<dbReference type="RefSeq" id="WP_202926328.1">
    <property type="nucleotide sequence ID" value="NZ_OCND01000012.1"/>
</dbReference>
<evidence type="ECO:0000256" key="2">
    <source>
        <dbReference type="ARBA" id="ARBA00022729"/>
    </source>
</evidence>
<dbReference type="GO" id="GO:0004557">
    <property type="term" value="F:alpha-galactosidase activity"/>
    <property type="evidence" value="ECO:0007669"/>
    <property type="project" value="UniProtKB-EC"/>
</dbReference>
<dbReference type="AlphaFoldDB" id="A0A286DF76"/>
<evidence type="ECO:0000256" key="5">
    <source>
        <dbReference type="RuleBase" id="RU361168"/>
    </source>
</evidence>
<dbReference type="GO" id="GO:0005975">
    <property type="term" value="P:carbohydrate metabolic process"/>
    <property type="evidence" value="ECO:0007669"/>
    <property type="project" value="InterPro"/>
</dbReference>
<dbReference type="InterPro" id="IPR041233">
    <property type="entry name" value="Melibiase_C"/>
</dbReference>
<dbReference type="PANTHER" id="PTHR11452:SF42">
    <property type="entry name" value="ALPHA-GALACTOSIDASE"/>
    <property type="match status" value="1"/>
</dbReference>
<evidence type="ECO:0000259" key="7">
    <source>
        <dbReference type="Pfam" id="PF17801"/>
    </source>
</evidence>
<keyword evidence="3 5" id="KW-0378">Hydrolase</keyword>
<evidence type="ECO:0000256" key="1">
    <source>
        <dbReference type="ARBA" id="ARBA00009743"/>
    </source>
</evidence>
<keyword evidence="9" id="KW-1185">Reference proteome</keyword>
<dbReference type="Pfam" id="PF16499">
    <property type="entry name" value="Melibiase_2"/>
    <property type="match status" value="2"/>
</dbReference>
<dbReference type="EC" id="3.2.1.22" evidence="5"/>
<dbReference type="Gene3D" id="3.20.20.70">
    <property type="entry name" value="Aldolase class I"/>
    <property type="match status" value="1"/>
</dbReference>
<dbReference type="Pfam" id="PF17801">
    <property type="entry name" value="Melibiase_C"/>
    <property type="match status" value="1"/>
</dbReference>
<feature type="chain" id="PRO_5012289941" description="Alpha-galactosidase" evidence="6">
    <location>
        <begin position="29"/>
        <end position="465"/>
    </location>
</feature>
<dbReference type="InterPro" id="IPR002241">
    <property type="entry name" value="Glyco_hydro_27"/>
</dbReference>
<dbReference type="Gene3D" id="2.60.40.1180">
    <property type="entry name" value="Golgi alpha-mannosidase II"/>
    <property type="match status" value="1"/>
</dbReference>